<dbReference type="Gene3D" id="3.30.40.10">
    <property type="entry name" value="Zinc/RING finger domain, C3HC4 (zinc finger)"/>
    <property type="match status" value="1"/>
</dbReference>
<dbReference type="OrthoDB" id="8062037at2759"/>
<name>A0A5C7IRI4_9ROSI</name>
<protein>
    <submittedName>
        <fullName evidence="2">Uncharacterized protein</fullName>
    </submittedName>
</protein>
<keyword evidence="3" id="KW-1185">Reference proteome</keyword>
<comment type="caution">
    <text evidence="2">The sequence shown here is derived from an EMBL/GenBank/DDBJ whole genome shotgun (WGS) entry which is preliminary data.</text>
</comment>
<gene>
    <name evidence="2" type="ORF">EZV62_000297</name>
</gene>
<dbReference type="EMBL" id="VAHF01000001">
    <property type="protein sequence ID" value="TXG71718.1"/>
    <property type="molecule type" value="Genomic_DNA"/>
</dbReference>
<evidence type="ECO:0000256" key="1">
    <source>
        <dbReference type="SAM" id="MobiDB-lite"/>
    </source>
</evidence>
<dbReference type="SUPFAM" id="SSF57850">
    <property type="entry name" value="RING/U-box"/>
    <property type="match status" value="1"/>
</dbReference>
<organism evidence="2 3">
    <name type="scientific">Acer yangbiense</name>
    <dbReference type="NCBI Taxonomy" id="1000413"/>
    <lineage>
        <taxon>Eukaryota</taxon>
        <taxon>Viridiplantae</taxon>
        <taxon>Streptophyta</taxon>
        <taxon>Embryophyta</taxon>
        <taxon>Tracheophyta</taxon>
        <taxon>Spermatophyta</taxon>
        <taxon>Magnoliopsida</taxon>
        <taxon>eudicotyledons</taxon>
        <taxon>Gunneridae</taxon>
        <taxon>Pentapetalae</taxon>
        <taxon>rosids</taxon>
        <taxon>malvids</taxon>
        <taxon>Sapindales</taxon>
        <taxon>Sapindaceae</taxon>
        <taxon>Hippocastanoideae</taxon>
        <taxon>Acereae</taxon>
        <taxon>Acer</taxon>
    </lineage>
</organism>
<evidence type="ECO:0000313" key="3">
    <source>
        <dbReference type="Proteomes" id="UP000323000"/>
    </source>
</evidence>
<dbReference type="AlphaFoldDB" id="A0A5C7IRI4"/>
<proteinExistence type="predicted"/>
<sequence length="108" mass="11839">MSAPVENTDPLCSICLEGVSAACGRPVVTLLCSHVFHLGCNYSFLNLLFYFHHYHNSHIKYSQIALVHSLTSMALCNAQTVAGSRMASGSSLTPGNRTWNQSQKYMSL</sequence>
<feature type="region of interest" description="Disordered" evidence="1">
    <location>
        <begin position="86"/>
        <end position="108"/>
    </location>
</feature>
<dbReference type="InterPro" id="IPR013083">
    <property type="entry name" value="Znf_RING/FYVE/PHD"/>
</dbReference>
<accession>A0A5C7IRI4</accession>
<reference evidence="3" key="1">
    <citation type="journal article" date="2019" name="Gigascience">
        <title>De novo genome assembly of the endangered Acer yangbiense, a plant species with extremely small populations endemic to Yunnan Province, China.</title>
        <authorList>
            <person name="Yang J."/>
            <person name="Wariss H.M."/>
            <person name="Tao L."/>
            <person name="Zhang R."/>
            <person name="Yun Q."/>
            <person name="Hollingsworth P."/>
            <person name="Dao Z."/>
            <person name="Luo G."/>
            <person name="Guo H."/>
            <person name="Ma Y."/>
            <person name="Sun W."/>
        </authorList>
    </citation>
    <scope>NUCLEOTIDE SEQUENCE [LARGE SCALE GENOMIC DNA]</scope>
    <source>
        <strain evidence="3">cv. Malutang</strain>
    </source>
</reference>
<dbReference type="Proteomes" id="UP000323000">
    <property type="component" value="Chromosome 1"/>
</dbReference>
<evidence type="ECO:0000313" key="2">
    <source>
        <dbReference type="EMBL" id="TXG71718.1"/>
    </source>
</evidence>